<dbReference type="Proteomes" id="UP000216446">
    <property type="component" value="Unassembled WGS sequence"/>
</dbReference>
<organism evidence="8 9">
    <name type="scientific">Rubricoccus marinus</name>
    <dbReference type="NCBI Taxonomy" id="716817"/>
    <lineage>
        <taxon>Bacteria</taxon>
        <taxon>Pseudomonadati</taxon>
        <taxon>Rhodothermota</taxon>
        <taxon>Rhodothermia</taxon>
        <taxon>Rhodothermales</taxon>
        <taxon>Rubricoccaceae</taxon>
        <taxon>Rubricoccus</taxon>
    </lineage>
</organism>
<dbReference type="RefSeq" id="WP_094546362.1">
    <property type="nucleotide sequence ID" value="NZ_MQWB01000001.1"/>
</dbReference>
<dbReference type="UniPathway" id="UPA00056">
    <property type="reaction ID" value="UER00093"/>
</dbReference>
<dbReference type="InterPro" id="IPR001228">
    <property type="entry name" value="IspD"/>
</dbReference>
<dbReference type="FunFam" id="3.90.550.10:FF:000003">
    <property type="entry name" value="2-C-methyl-D-erythritol 4-phosphate cytidylyltransferase"/>
    <property type="match status" value="1"/>
</dbReference>
<accession>A0A259TXH9</accession>
<dbReference type="CDD" id="cd02516">
    <property type="entry name" value="CDP-ME_synthetase"/>
    <property type="match status" value="1"/>
</dbReference>
<keyword evidence="5 7" id="KW-0548">Nucleotidyltransferase</keyword>
<name>A0A259TXH9_9BACT</name>
<dbReference type="InterPro" id="IPR034683">
    <property type="entry name" value="IspD/TarI"/>
</dbReference>
<feature type="site" description="Positions MEP for the nucleophilic attack" evidence="7">
    <location>
        <position position="161"/>
    </location>
</feature>
<dbReference type="InterPro" id="IPR050088">
    <property type="entry name" value="IspD/TarI_cytidylyltransf_bact"/>
</dbReference>
<evidence type="ECO:0000256" key="5">
    <source>
        <dbReference type="ARBA" id="ARBA00022695"/>
    </source>
</evidence>
<evidence type="ECO:0000256" key="7">
    <source>
        <dbReference type="HAMAP-Rule" id="MF_00108"/>
    </source>
</evidence>
<keyword evidence="4 7" id="KW-0808">Transferase</keyword>
<dbReference type="PANTHER" id="PTHR32125:SF4">
    <property type="entry name" value="2-C-METHYL-D-ERYTHRITOL 4-PHOSPHATE CYTIDYLYLTRANSFERASE, CHLOROPLASTIC"/>
    <property type="match status" value="1"/>
</dbReference>
<dbReference type="Pfam" id="PF01128">
    <property type="entry name" value="IspD"/>
    <property type="match status" value="1"/>
</dbReference>
<dbReference type="InterPro" id="IPR018294">
    <property type="entry name" value="ISPD_synthase_CS"/>
</dbReference>
<feature type="site" description="Transition state stabilizer" evidence="7">
    <location>
        <position position="28"/>
    </location>
</feature>
<feature type="site" description="Positions MEP for the nucleophilic attack" evidence="7">
    <location>
        <position position="217"/>
    </location>
</feature>
<dbReference type="GO" id="GO:0050518">
    <property type="term" value="F:2-C-methyl-D-erythritol 4-phosphate cytidylyltransferase activity"/>
    <property type="evidence" value="ECO:0007669"/>
    <property type="project" value="UniProtKB-UniRule"/>
</dbReference>
<comment type="pathway">
    <text evidence="2 7">Isoprenoid biosynthesis; isopentenyl diphosphate biosynthesis via DXP pathway; isopentenyl diphosphate from 1-deoxy-D-xylulose 5-phosphate: step 2/6.</text>
</comment>
<dbReference type="InParanoid" id="A0A259TXH9"/>
<keyword evidence="9" id="KW-1185">Reference proteome</keyword>
<comment type="similarity">
    <text evidence="3 7">Belongs to the IspD/TarI cytidylyltransferase family. IspD subfamily.</text>
</comment>
<sequence length="236" mass="24909">MTTDQTWAVVPAAGVGSRMGGEAGDPAKQFRELDGAPVLVHTLRALASALGVTGLVVVVGEEEVEPVRQLLSQDAPLADALKAVVAGGATRQASVARGVAHVPDEVGIVLVHDAVRPFVRAEDIEAVIQAVRASGAAALAVPVADTLRRGASGRFEATVDREGLWRMQTPQGSRREVLADALARAEREGWTATDEVGVLQRTGAAVALVEGDERNIKLTRPSDWLLARALWAHREM</sequence>
<dbReference type="FunCoup" id="A0A259TXH9">
    <property type="interactions" value="469"/>
</dbReference>
<dbReference type="OrthoDB" id="9806837at2"/>
<dbReference type="NCBIfam" id="TIGR00453">
    <property type="entry name" value="ispD"/>
    <property type="match status" value="1"/>
</dbReference>
<dbReference type="SUPFAM" id="SSF53448">
    <property type="entry name" value="Nucleotide-diphospho-sugar transferases"/>
    <property type="match status" value="1"/>
</dbReference>
<dbReference type="EC" id="2.7.7.60" evidence="7"/>
<dbReference type="PROSITE" id="PS01295">
    <property type="entry name" value="ISPD"/>
    <property type="match status" value="1"/>
</dbReference>
<evidence type="ECO:0000313" key="8">
    <source>
        <dbReference type="EMBL" id="OZC02278.1"/>
    </source>
</evidence>
<protein>
    <recommendedName>
        <fullName evidence="7">2-C-methyl-D-erythritol 4-phosphate cytidylyltransferase</fullName>
        <ecNumber evidence="7">2.7.7.60</ecNumber>
    </recommendedName>
    <alternativeName>
        <fullName evidence="7">4-diphosphocytidyl-2C-methyl-D-erythritol synthase</fullName>
    </alternativeName>
    <alternativeName>
        <fullName evidence="7">MEP cytidylyltransferase</fullName>
        <shortName evidence="7">MCT</shortName>
    </alternativeName>
</protein>
<dbReference type="EMBL" id="MQWB01000001">
    <property type="protein sequence ID" value="OZC02278.1"/>
    <property type="molecule type" value="Genomic_DNA"/>
</dbReference>
<evidence type="ECO:0000256" key="4">
    <source>
        <dbReference type="ARBA" id="ARBA00022679"/>
    </source>
</evidence>
<comment type="caution">
    <text evidence="8">The sequence shown here is derived from an EMBL/GenBank/DDBJ whole genome shotgun (WGS) entry which is preliminary data.</text>
</comment>
<proteinExistence type="inferred from homology"/>
<dbReference type="Gene3D" id="3.90.550.10">
    <property type="entry name" value="Spore Coat Polysaccharide Biosynthesis Protein SpsA, Chain A"/>
    <property type="match status" value="1"/>
</dbReference>
<feature type="site" description="Transition state stabilizer" evidence="7">
    <location>
        <position position="18"/>
    </location>
</feature>
<reference evidence="8 9" key="1">
    <citation type="submission" date="2016-11" db="EMBL/GenBank/DDBJ databases">
        <title>Study of marine rhodopsin-containing bacteria.</title>
        <authorList>
            <person name="Yoshizawa S."/>
            <person name="Kumagai Y."/>
            <person name="Kogure K."/>
        </authorList>
    </citation>
    <scope>NUCLEOTIDE SEQUENCE [LARGE SCALE GENOMIC DNA]</scope>
    <source>
        <strain evidence="8 9">SG-29</strain>
    </source>
</reference>
<evidence type="ECO:0000256" key="2">
    <source>
        <dbReference type="ARBA" id="ARBA00004787"/>
    </source>
</evidence>
<evidence type="ECO:0000256" key="1">
    <source>
        <dbReference type="ARBA" id="ARBA00001282"/>
    </source>
</evidence>
<comment type="function">
    <text evidence="7">Catalyzes the formation of 4-diphosphocytidyl-2-C-methyl-D-erythritol from CTP and 2-C-methyl-D-erythritol 4-phosphate (MEP).</text>
</comment>
<evidence type="ECO:0000313" key="9">
    <source>
        <dbReference type="Proteomes" id="UP000216446"/>
    </source>
</evidence>
<gene>
    <name evidence="7" type="primary">ispD</name>
    <name evidence="8" type="ORF">BSZ36_04330</name>
</gene>
<dbReference type="PANTHER" id="PTHR32125">
    <property type="entry name" value="2-C-METHYL-D-ERYTHRITOL 4-PHOSPHATE CYTIDYLYLTRANSFERASE, CHLOROPLASTIC"/>
    <property type="match status" value="1"/>
</dbReference>
<comment type="catalytic activity">
    <reaction evidence="1 7">
        <text>2-C-methyl-D-erythritol 4-phosphate + CTP + H(+) = 4-CDP-2-C-methyl-D-erythritol + diphosphate</text>
        <dbReference type="Rhea" id="RHEA:13429"/>
        <dbReference type="ChEBI" id="CHEBI:15378"/>
        <dbReference type="ChEBI" id="CHEBI:33019"/>
        <dbReference type="ChEBI" id="CHEBI:37563"/>
        <dbReference type="ChEBI" id="CHEBI:57823"/>
        <dbReference type="ChEBI" id="CHEBI:58262"/>
        <dbReference type="EC" id="2.7.7.60"/>
    </reaction>
</comment>
<evidence type="ECO:0000256" key="6">
    <source>
        <dbReference type="ARBA" id="ARBA00023229"/>
    </source>
</evidence>
<dbReference type="InterPro" id="IPR029044">
    <property type="entry name" value="Nucleotide-diphossugar_trans"/>
</dbReference>
<evidence type="ECO:0000256" key="3">
    <source>
        <dbReference type="ARBA" id="ARBA00009789"/>
    </source>
</evidence>
<keyword evidence="6 7" id="KW-0414">Isoprene biosynthesis</keyword>
<dbReference type="GO" id="GO:0019288">
    <property type="term" value="P:isopentenyl diphosphate biosynthetic process, methylerythritol 4-phosphate pathway"/>
    <property type="evidence" value="ECO:0007669"/>
    <property type="project" value="UniProtKB-UniRule"/>
</dbReference>
<dbReference type="HAMAP" id="MF_00108">
    <property type="entry name" value="IspD"/>
    <property type="match status" value="1"/>
</dbReference>
<dbReference type="AlphaFoldDB" id="A0A259TXH9"/>